<dbReference type="AlphaFoldDB" id="A0A559SMT8"/>
<dbReference type="Proteomes" id="UP000319824">
    <property type="component" value="Unassembled WGS sequence"/>
</dbReference>
<protein>
    <submittedName>
        <fullName evidence="2">Uncharacterized protein</fullName>
    </submittedName>
</protein>
<sequence>MASTDNFAFLLPVMMLTFGCTFLLVARFGSREAHHGTAENLVIVFSFKQACQSISHGDLEYIDRNLLVYYDVLLGGLRWDGFLRHRTAVF</sequence>
<evidence type="ECO:0000313" key="3">
    <source>
        <dbReference type="Proteomes" id="UP000319824"/>
    </source>
</evidence>
<comment type="caution">
    <text evidence="2">The sequence shown here is derived from an EMBL/GenBank/DDBJ whole genome shotgun (WGS) entry which is preliminary data.</text>
</comment>
<name>A0A559SMT8_9HYPH</name>
<keyword evidence="1" id="KW-0812">Transmembrane</keyword>
<feature type="transmembrane region" description="Helical" evidence="1">
    <location>
        <begin position="6"/>
        <end position="26"/>
    </location>
</feature>
<keyword evidence="1" id="KW-1133">Transmembrane helix</keyword>
<accession>A0A559SMT8</accession>
<evidence type="ECO:0000256" key="1">
    <source>
        <dbReference type="SAM" id="Phobius"/>
    </source>
</evidence>
<organism evidence="2 3">
    <name type="scientific">Rhizobium mongolense USDA 1844</name>
    <dbReference type="NCBI Taxonomy" id="1079460"/>
    <lineage>
        <taxon>Bacteria</taxon>
        <taxon>Pseudomonadati</taxon>
        <taxon>Pseudomonadota</taxon>
        <taxon>Alphaproteobacteria</taxon>
        <taxon>Hyphomicrobiales</taxon>
        <taxon>Rhizobiaceae</taxon>
        <taxon>Rhizobium/Agrobacterium group</taxon>
        <taxon>Rhizobium</taxon>
    </lineage>
</organism>
<gene>
    <name evidence="2" type="ORF">BCL32_3836</name>
</gene>
<dbReference type="RefSeq" id="WP_022715108.1">
    <property type="nucleotide sequence ID" value="NZ_ATTQ01000006.1"/>
</dbReference>
<evidence type="ECO:0000313" key="2">
    <source>
        <dbReference type="EMBL" id="TVZ63670.1"/>
    </source>
</evidence>
<proteinExistence type="predicted"/>
<reference evidence="2 3" key="1">
    <citation type="submission" date="2019-06" db="EMBL/GenBank/DDBJ databases">
        <title>Pac Bio to generate improved reference genome sequences for organisms with transposon mutant libraries (support for FEBA project).</title>
        <authorList>
            <person name="Blow M."/>
        </authorList>
    </citation>
    <scope>NUCLEOTIDE SEQUENCE [LARGE SCALE GENOMIC DNA]</scope>
    <source>
        <strain evidence="2 3">USDA 1844</strain>
    </source>
</reference>
<keyword evidence="1" id="KW-0472">Membrane</keyword>
<dbReference type="EMBL" id="VISO01000003">
    <property type="protein sequence ID" value="TVZ63670.1"/>
    <property type="molecule type" value="Genomic_DNA"/>
</dbReference>